<dbReference type="PROSITE" id="PS51257">
    <property type="entry name" value="PROKAR_LIPOPROTEIN"/>
    <property type="match status" value="1"/>
</dbReference>
<dbReference type="Proteomes" id="UP001596098">
    <property type="component" value="Unassembled WGS sequence"/>
</dbReference>
<accession>A0ABW1R0Q9</accession>
<feature type="signal peptide" evidence="1">
    <location>
        <begin position="1"/>
        <end position="24"/>
    </location>
</feature>
<sequence>MQLVRRTASALTVLALGFGLTACADDDNRSPEALEGNWVLVEFDEADLPAAPGVTTTITLEGGKMTGNGGVNTLNGTYDAPEDGKVSFSPVASTKMAGEPAAQAQEERFLSELAKVVNFEIDDEDGELELKDDKDNTLVVLTQQ</sequence>
<comment type="caution">
    <text evidence="3">The sequence shown here is derived from an EMBL/GenBank/DDBJ whole genome shotgun (WGS) entry which is preliminary data.</text>
</comment>
<keyword evidence="4" id="KW-1185">Reference proteome</keyword>
<protein>
    <submittedName>
        <fullName evidence="3">META domain-containing protein</fullName>
    </submittedName>
</protein>
<keyword evidence="1" id="KW-0732">Signal</keyword>
<feature type="chain" id="PRO_5045732166" evidence="1">
    <location>
        <begin position="25"/>
        <end position="144"/>
    </location>
</feature>
<dbReference type="InterPro" id="IPR053147">
    <property type="entry name" value="Hsp_HslJ-like"/>
</dbReference>
<proteinExistence type="predicted"/>
<name>A0ABW1R0Q9_9ACTN</name>
<dbReference type="PANTHER" id="PTHR35535">
    <property type="entry name" value="HEAT SHOCK PROTEIN HSLJ"/>
    <property type="match status" value="1"/>
</dbReference>
<dbReference type="PANTHER" id="PTHR35535:SF1">
    <property type="entry name" value="HEAT SHOCK PROTEIN HSLJ"/>
    <property type="match status" value="1"/>
</dbReference>
<dbReference type="InterPro" id="IPR005184">
    <property type="entry name" value="DUF306_Meta_HslJ"/>
</dbReference>
<evidence type="ECO:0000256" key="1">
    <source>
        <dbReference type="SAM" id="SignalP"/>
    </source>
</evidence>
<dbReference type="Pfam" id="PF03724">
    <property type="entry name" value="META"/>
    <property type="match status" value="1"/>
</dbReference>
<organism evidence="3 4">
    <name type="scientific">Nocardioides yefusunii</name>
    <dbReference type="NCBI Taxonomy" id="2500546"/>
    <lineage>
        <taxon>Bacteria</taxon>
        <taxon>Bacillati</taxon>
        <taxon>Actinomycetota</taxon>
        <taxon>Actinomycetes</taxon>
        <taxon>Propionibacteriales</taxon>
        <taxon>Nocardioidaceae</taxon>
        <taxon>Nocardioides</taxon>
    </lineage>
</organism>
<feature type="domain" description="DUF306" evidence="2">
    <location>
        <begin position="33"/>
        <end position="140"/>
    </location>
</feature>
<evidence type="ECO:0000259" key="2">
    <source>
        <dbReference type="Pfam" id="PF03724"/>
    </source>
</evidence>
<evidence type="ECO:0000313" key="3">
    <source>
        <dbReference type="EMBL" id="MFC6154231.1"/>
    </source>
</evidence>
<dbReference type="InterPro" id="IPR038670">
    <property type="entry name" value="HslJ-like_sf"/>
</dbReference>
<evidence type="ECO:0000313" key="4">
    <source>
        <dbReference type="Proteomes" id="UP001596098"/>
    </source>
</evidence>
<dbReference type="RefSeq" id="WP_128221585.1">
    <property type="nucleotide sequence ID" value="NZ_CP034929.1"/>
</dbReference>
<dbReference type="Gene3D" id="2.40.128.270">
    <property type="match status" value="1"/>
</dbReference>
<gene>
    <name evidence="3" type="ORF">ACFPWU_11240</name>
</gene>
<dbReference type="EMBL" id="JBHSQI010000005">
    <property type="protein sequence ID" value="MFC6154231.1"/>
    <property type="molecule type" value="Genomic_DNA"/>
</dbReference>
<reference evidence="4" key="1">
    <citation type="journal article" date="2019" name="Int. J. Syst. Evol. Microbiol.">
        <title>The Global Catalogue of Microorganisms (GCM) 10K type strain sequencing project: providing services to taxonomists for standard genome sequencing and annotation.</title>
        <authorList>
            <consortium name="The Broad Institute Genomics Platform"/>
            <consortium name="The Broad Institute Genome Sequencing Center for Infectious Disease"/>
            <person name="Wu L."/>
            <person name="Ma J."/>
        </authorList>
    </citation>
    <scope>NUCLEOTIDE SEQUENCE [LARGE SCALE GENOMIC DNA]</scope>
    <source>
        <strain evidence="4">DFY28</strain>
    </source>
</reference>